<reference evidence="2 3" key="1">
    <citation type="journal article" date="2018" name="Syst. Appl. Microbiol.">
        <title>Abditibacterium utsteinense sp. nov., the first cultivated member of candidate phylum FBP, isolated from ice-free Antarctic soil samples.</title>
        <authorList>
            <person name="Tahon G."/>
            <person name="Tytgat B."/>
            <person name="Lebbe L."/>
            <person name="Carlier A."/>
            <person name="Willems A."/>
        </authorList>
    </citation>
    <scope>NUCLEOTIDE SEQUENCE [LARGE SCALE GENOMIC DNA]</scope>
    <source>
        <strain evidence="2 3">LMG 29911</strain>
    </source>
</reference>
<organism evidence="2 3">
    <name type="scientific">Abditibacterium utsteinense</name>
    <dbReference type="NCBI Taxonomy" id="1960156"/>
    <lineage>
        <taxon>Bacteria</taxon>
        <taxon>Pseudomonadati</taxon>
        <taxon>Abditibacteriota</taxon>
        <taxon>Abditibacteriia</taxon>
        <taxon>Abditibacteriales</taxon>
        <taxon>Abditibacteriaceae</taxon>
        <taxon>Abditibacterium</taxon>
    </lineage>
</organism>
<keyword evidence="3" id="KW-1185">Reference proteome</keyword>
<sequence length="236" mass="27141">MLWQNGETRIEASWDEVRAVHSLPGRGFKHDYRVETQNGDFTVWKELEYLGLWIGLVRQFAPHLSIETSVVDPDLGSEAATWSGGQIGNGARVFHFRTRNARLALWAATTFVVIVPLLPLLMHAMKTSDDDPSPTPWKFWLAVLILGVLVMSYLWLCFKRAAIGANETALEWRIPFLKTRRVRWSEIESFGRDEWGFFIQTSAKKRKLWQISAPVRQSELLQLIAERATNASEKWD</sequence>
<evidence type="ECO:0000313" key="2">
    <source>
        <dbReference type="EMBL" id="PQV63372.1"/>
    </source>
</evidence>
<keyword evidence="1" id="KW-0812">Transmembrane</keyword>
<evidence type="ECO:0008006" key="4">
    <source>
        <dbReference type="Google" id="ProtNLM"/>
    </source>
</evidence>
<evidence type="ECO:0000313" key="3">
    <source>
        <dbReference type="Proteomes" id="UP000237684"/>
    </source>
</evidence>
<gene>
    <name evidence="2" type="ORF">B1R32_11227</name>
</gene>
<dbReference type="AlphaFoldDB" id="A0A2S8SRC9"/>
<proteinExistence type="predicted"/>
<name>A0A2S8SRC9_9BACT</name>
<accession>A0A2S8SRC9</accession>
<protein>
    <recommendedName>
        <fullName evidence="4">PH domain-containing protein</fullName>
    </recommendedName>
</protein>
<comment type="caution">
    <text evidence="2">The sequence shown here is derived from an EMBL/GenBank/DDBJ whole genome shotgun (WGS) entry which is preliminary data.</text>
</comment>
<keyword evidence="1" id="KW-1133">Transmembrane helix</keyword>
<dbReference type="InParanoid" id="A0A2S8SRC9"/>
<feature type="transmembrane region" description="Helical" evidence="1">
    <location>
        <begin position="103"/>
        <end position="125"/>
    </location>
</feature>
<evidence type="ECO:0000256" key="1">
    <source>
        <dbReference type="SAM" id="Phobius"/>
    </source>
</evidence>
<feature type="transmembrane region" description="Helical" evidence="1">
    <location>
        <begin position="137"/>
        <end position="156"/>
    </location>
</feature>
<keyword evidence="1" id="KW-0472">Membrane</keyword>
<dbReference type="Proteomes" id="UP000237684">
    <property type="component" value="Unassembled WGS sequence"/>
</dbReference>
<dbReference type="EMBL" id="NIGF01000012">
    <property type="protein sequence ID" value="PQV63372.1"/>
    <property type="molecule type" value="Genomic_DNA"/>
</dbReference>